<keyword evidence="3" id="KW-1185">Reference proteome</keyword>
<protein>
    <submittedName>
        <fullName evidence="2">Bifunctional pyr operon transcriptional regulator/uracil phosphoribosyltransferase PyrR</fullName>
        <ecNumber evidence="2">2.4.2.9</ecNumber>
    </submittedName>
</protein>
<dbReference type="InterPro" id="IPR050137">
    <property type="entry name" value="PyrR_bifunctional"/>
</dbReference>
<dbReference type="PANTHER" id="PTHR11608:SF0">
    <property type="entry name" value="BIFUNCTIONAL PROTEIN PYRR"/>
    <property type="match status" value="1"/>
</dbReference>
<reference evidence="2 3" key="1">
    <citation type="submission" date="2020-09" db="EMBL/GenBank/DDBJ databases">
        <title>Methylomonas albis sp. nov. and Methylomonas fluvii sp. nov.: Two cold-adapted methanotrophs from the River Elbe and an amended description of Methylovulum psychrotolerans strain Eb1.</title>
        <authorList>
            <person name="Bussmann I.K."/>
            <person name="Klings K.-W."/>
            <person name="Warnstedt J."/>
            <person name="Hoppert M."/>
            <person name="Saborowski A."/>
            <person name="Horn F."/>
            <person name="Liebner S."/>
        </authorList>
    </citation>
    <scope>NUCLEOTIDE SEQUENCE [LARGE SCALE GENOMIC DNA]</scope>
    <source>
        <strain evidence="2 3">EbB</strain>
    </source>
</reference>
<dbReference type="Pfam" id="PF00156">
    <property type="entry name" value="Pribosyltran"/>
    <property type="match status" value="1"/>
</dbReference>
<evidence type="ECO:0000313" key="3">
    <source>
        <dbReference type="Proteomes" id="UP000641152"/>
    </source>
</evidence>
<proteinExistence type="predicted"/>
<dbReference type="EMBL" id="JACXST010000001">
    <property type="protein sequence ID" value="MBD9359591.1"/>
    <property type="molecule type" value="Genomic_DNA"/>
</dbReference>
<dbReference type="RefSeq" id="WP_192392461.1">
    <property type="nucleotide sequence ID" value="NZ_CAJHIU010000001.1"/>
</dbReference>
<dbReference type="InterPro" id="IPR029057">
    <property type="entry name" value="PRTase-like"/>
</dbReference>
<dbReference type="SUPFAM" id="SSF53271">
    <property type="entry name" value="PRTase-like"/>
    <property type="match status" value="1"/>
</dbReference>
<dbReference type="GO" id="GO:0004845">
    <property type="term" value="F:uracil phosphoribosyltransferase activity"/>
    <property type="evidence" value="ECO:0007669"/>
    <property type="project" value="UniProtKB-EC"/>
</dbReference>
<accession>A0ABR9D9Z7</accession>
<dbReference type="EC" id="2.4.2.9" evidence="2"/>
<dbReference type="Gene3D" id="3.40.50.2020">
    <property type="match status" value="1"/>
</dbReference>
<dbReference type="InterPro" id="IPR000836">
    <property type="entry name" value="PRTase_dom"/>
</dbReference>
<keyword evidence="2" id="KW-0808">Transferase</keyword>
<feature type="domain" description="Phosphoribosyltransferase" evidence="1">
    <location>
        <begin position="9"/>
        <end position="142"/>
    </location>
</feature>
<gene>
    <name evidence="2" type="primary">pyrR</name>
    <name evidence="2" type="ORF">EBB_03320</name>
</gene>
<sequence>MPITTLNIDNLLDTLEAAIRRQISERNLQNPLLIGIHSGGAWIARQIHQRLGLSEPLGMLDITFYRDDFSQIGMHPKVKTSQLPPHLEGRDIILIDDVFYTGRTIRAALNEIFDYGRPNQVVLAVLIERNGRQIPLQPDCYGIRIDLAGDQRIKLTGPDPLGIEIQSPQVVAA</sequence>
<dbReference type="PANTHER" id="PTHR11608">
    <property type="entry name" value="BIFUNCTIONAL PROTEIN PYRR"/>
    <property type="match status" value="1"/>
</dbReference>
<dbReference type="Proteomes" id="UP000641152">
    <property type="component" value="Unassembled WGS sequence"/>
</dbReference>
<organism evidence="2 3">
    <name type="scientific">Methylomonas fluvii</name>
    <dbReference type="NCBI Taxonomy" id="1854564"/>
    <lineage>
        <taxon>Bacteria</taxon>
        <taxon>Pseudomonadati</taxon>
        <taxon>Pseudomonadota</taxon>
        <taxon>Gammaproteobacteria</taxon>
        <taxon>Methylococcales</taxon>
        <taxon>Methylococcaceae</taxon>
        <taxon>Methylomonas</taxon>
    </lineage>
</organism>
<evidence type="ECO:0000259" key="1">
    <source>
        <dbReference type="Pfam" id="PF00156"/>
    </source>
</evidence>
<dbReference type="NCBIfam" id="NF003545">
    <property type="entry name" value="PRK05205.1-1"/>
    <property type="match status" value="1"/>
</dbReference>
<evidence type="ECO:0000313" key="2">
    <source>
        <dbReference type="EMBL" id="MBD9359591.1"/>
    </source>
</evidence>
<keyword evidence="2" id="KW-0328">Glycosyltransferase</keyword>
<comment type="caution">
    <text evidence="2">The sequence shown here is derived from an EMBL/GenBank/DDBJ whole genome shotgun (WGS) entry which is preliminary data.</text>
</comment>
<name>A0ABR9D9Z7_9GAMM</name>
<dbReference type="CDD" id="cd06223">
    <property type="entry name" value="PRTases_typeI"/>
    <property type="match status" value="1"/>
</dbReference>